<dbReference type="RefSeq" id="XP_011085015.1">
    <property type="nucleotide sequence ID" value="XM_011086713.2"/>
</dbReference>
<dbReference type="RefSeq" id="XP_020551602.1">
    <property type="nucleotide sequence ID" value="XM_020695943.1"/>
</dbReference>
<dbReference type="GeneID" id="105167121"/>
<dbReference type="SUPFAM" id="SSF57850">
    <property type="entry name" value="RING/U-box"/>
    <property type="match status" value="1"/>
</dbReference>
<evidence type="ECO:0000313" key="5">
    <source>
        <dbReference type="Proteomes" id="UP000504604"/>
    </source>
</evidence>
<dbReference type="InterPro" id="IPR046527">
    <property type="entry name" value="PIR2-like_helical"/>
</dbReference>
<feature type="coiled-coil region" evidence="2">
    <location>
        <begin position="531"/>
        <end position="558"/>
    </location>
</feature>
<evidence type="ECO:0000256" key="2">
    <source>
        <dbReference type="SAM" id="Coils"/>
    </source>
</evidence>
<feature type="compositionally biased region" description="Basic and acidic residues" evidence="3">
    <location>
        <begin position="19"/>
        <end position="29"/>
    </location>
</feature>
<dbReference type="Gene3D" id="3.30.40.10">
    <property type="entry name" value="Zinc/RING finger domain, C3HC4 (zinc finger)"/>
    <property type="match status" value="1"/>
</dbReference>
<dbReference type="KEGG" id="sind:105167121"/>
<feature type="coiled-coil region" evidence="2">
    <location>
        <begin position="396"/>
        <end position="505"/>
    </location>
</feature>
<dbReference type="InterPro" id="IPR046934">
    <property type="entry name" value="PIR2-like"/>
</dbReference>
<dbReference type="RefSeq" id="XP_011085007.1">
    <property type="nucleotide sequence ID" value="XM_011086705.2"/>
</dbReference>
<evidence type="ECO:0000313" key="7">
    <source>
        <dbReference type="RefSeq" id="XP_011085015.1"/>
    </source>
</evidence>
<reference evidence="6 7" key="2">
    <citation type="submission" date="2025-04" db="UniProtKB">
        <authorList>
            <consortium name="RefSeq"/>
        </authorList>
    </citation>
    <scope>IDENTIFICATION</scope>
</reference>
<feature type="compositionally biased region" description="Polar residues" evidence="3">
    <location>
        <begin position="56"/>
        <end position="67"/>
    </location>
</feature>
<reference evidence="5" key="1">
    <citation type="submission" date="2024-10" db="UniProtKB">
        <authorList>
            <consortium name="RefSeq"/>
        </authorList>
    </citation>
    <scope>NUCLEOTIDE SEQUENCE [LARGE SCALE GENOMIC DNA]</scope>
    <source>
        <strain evidence="5">cv. Zhongzhi No. 13</strain>
    </source>
</reference>
<evidence type="ECO:0000256" key="1">
    <source>
        <dbReference type="PROSITE-ProRule" id="PRU00175"/>
    </source>
</evidence>
<protein>
    <submittedName>
        <fullName evidence="6 7">MND1-interacting protein 1 isoform X1</fullName>
    </submittedName>
</protein>
<dbReference type="Pfam" id="PF20235">
    <property type="entry name" value="PIR2-like_helical"/>
    <property type="match status" value="1"/>
</dbReference>
<dbReference type="GO" id="GO:0008270">
    <property type="term" value="F:zinc ion binding"/>
    <property type="evidence" value="ECO:0007669"/>
    <property type="project" value="UniProtKB-KW"/>
</dbReference>
<evidence type="ECO:0000256" key="3">
    <source>
        <dbReference type="SAM" id="MobiDB-lite"/>
    </source>
</evidence>
<feature type="region of interest" description="Disordered" evidence="3">
    <location>
        <begin position="1"/>
        <end position="67"/>
    </location>
</feature>
<keyword evidence="1" id="KW-0479">Metal-binding</keyword>
<sequence>MAGSRGGKHSKSKGKTKSKKSDAINKKPEAFSSSLDLAQMSNKNHGGLQDSKDKNPQPNVSSASNTNRFKYTEDELEEFLYSKLEVLYNEARDWLLKLGYCMPEVEKAFLSAGYIHGPMDLLNNILANTIAFLEKKFEPKMEPFNDMDELYESVHETLVDSVMEMHLGMRRSDAIWHLLIRNWGHVPSTTITSHLQSGNQNMNSMLVHGSSGSSSHNKNEDAGALGSSSVSKKVTSESDTGSSLNKVGILERINLTPAFASHFRRDVIFLMAAVQREIGGQAVPTASEKPIEISDILSPEFLTSITDCTYEVCSDDPRTAVIADLVKSIRDLQEEVKGQKEWAHRKVVDSAKRLSKDLLELKMLRMEKLDKEKRKNDKIHAEKSCVLRLMETEQSLRKVNLEVSFMTETVRRLETKNSQIRADIQALKLNASESNREMKEVLTRERRCMKKLADFGKQTSIFRSQCEEEKQRLLQLELELLEVEKEAAEAEQMKWKQEIKEKEHMVAVLAEETRKVQIHKAESRAQLLKLRKKVEIDSRLARDDRKRLEDELSRLRMSCQMPDMLLEDDSFWSNITEATASSSTAPYGSSQETSRHWNCMLCLQNEVSVVFLPCTHQVICFPCYERNFKTVGGLCPYCQVKIEESIRVYGPSS</sequence>
<dbReference type="Proteomes" id="UP000504604">
    <property type="component" value="Linkage group LG1"/>
</dbReference>
<dbReference type="InterPro" id="IPR013083">
    <property type="entry name" value="Znf_RING/FYVE/PHD"/>
</dbReference>
<feature type="region of interest" description="Disordered" evidence="3">
    <location>
        <begin position="202"/>
        <end position="242"/>
    </location>
</feature>
<dbReference type="SMART" id="SM00184">
    <property type="entry name" value="RING"/>
    <property type="match status" value="1"/>
</dbReference>
<dbReference type="PANTHER" id="PTHR46405:SF3">
    <property type="entry name" value="RING_U-BOX SUPERFAMILY PROTEIN"/>
    <property type="match status" value="1"/>
</dbReference>
<name>A0A6I9TNU4_SESIN</name>
<evidence type="ECO:0000313" key="8">
    <source>
        <dbReference type="RefSeq" id="XP_020551602.1"/>
    </source>
</evidence>
<organism evidence="5 7">
    <name type="scientific">Sesamum indicum</name>
    <name type="common">Oriental sesame</name>
    <name type="synonym">Sesamum orientale</name>
    <dbReference type="NCBI Taxonomy" id="4182"/>
    <lineage>
        <taxon>Eukaryota</taxon>
        <taxon>Viridiplantae</taxon>
        <taxon>Streptophyta</taxon>
        <taxon>Embryophyta</taxon>
        <taxon>Tracheophyta</taxon>
        <taxon>Spermatophyta</taxon>
        <taxon>Magnoliopsida</taxon>
        <taxon>eudicotyledons</taxon>
        <taxon>Gunneridae</taxon>
        <taxon>Pentapetalae</taxon>
        <taxon>asterids</taxon>
        <taxon>lamiids</taxon>
        <taxon>Lamiales</taxon>
        <taxon>Pedaliaceae</taxon>
        <taxon>Sesamum</taxon>
    </lineage>
</organism>
<keyword evidence="5" id="KW-1185">Reference proteome</keyword>
<dbReference type="PANTHER" id="PTHR46405">
    <property type="entry name" value="OS05G0141500 PROTEIN"/>
    <property type="match status" value="1"/>
</dbReference>
<keyword evidence="1" id="KW-0863">Zinc-finger</keyword>
<evidence type="ECO:0000313" key="6">
    <source>
        <dbReference type="RefSeq" id="XP_011085007.1"/>
    </source>
</evidence>
<proteinExistence type="predicted"/>
<feature type="compositionally biased region" description="Basic residues" evidence="3">
    <location>
        <begin position="1"/>
        <end position="18"/>
    </location>
</feature>
<dbReference type="Pfam" id="PF13920">
    <property type="entry name" value="zf-C3HC4_3"/>
    <property type="match status" value="1"/>
</dbReference>
<feature type="domain" description="RING-type" evidence="4">
    <location>
        <begin position="599"/>
        <end position="639"/>
    </location>
</feature>
<keyword evidence="1" id="KW-0862">Zinc</keyword>
<dbReference type="PROSITE" id="PS50089">
    <property type="entry name" value="ZF_RING_2"/>
    <property type="match status" value="1"/>
</dbReference>
<evidence type="ECO:0000259" key="4">
    <source>
        <dbReference type="PROSITE" id="PS50089"/>
    </source>
</evidence>
<feature type="compositionally biased region" description="Polar residues" evidence="3">
    <location>
        <begin position="31"/>
        <end position="44"/>
    </location>
</feature>
<dbReference type="InterPro" id="IPR001841">
    <property type="entry name" value="Znf_RING"/>
</dbReference>
<accession>A0A6I9TNU4</accession>
<keyword evidence="2" id="KW-0175">Coiled coil</keyword>
<gene>
    <name evidence="6 7 8" type="primary">LOC105167121</name>
</gene>
<dbReference type="AlphaFoldDB" id="A0A6I9TNU4"/>
<dbReference type="OrthoDB" id="10251804at2759"/>